<dbReference type="CDD" id="cd07017">
    <property type="entry name" value="S14_ClpP_2"/>
    <property type="match status" value="1"/>
</dbReference>
<dbReference type="GO" id="GO:0006515">
    <property type="term" value="P:protein quality control for misfolded or incompletely synthesized proteins"/>
    <property type="evidence" value="ECO:0007669"/>
    <property type="project" value="TreeGrafter"/>
</dbReference>
<evidence type="ECO:0000256" key="9">
    <source>
        <dbReference type="RuleBase" id="RU003567"/>
    </source>
</evidence>
<feature type="active site" evidence="7 8">
    <location>
        <position position="140"/>
    </location>
</feature>
<dbReference type="Proteomes" id="UP000216998">
    <property type="component" value="Unassembled WGS sequence"/>
</dbReference>
<keyword evidence="3 7" id="KW-0645">Protease</keyword>
<evidence type="ECO:0000256" key="1">
    <source>
        <dbReference type="ARBA" id="ARBA00007039"/>
    </source>
</evidence>
<organism evidence="10 11">
    <name type="scientific">Niveispirillum lacus</name>
    <dbReference type="NCBI Taxonomy" id="1981099"/>
    <lineage>
        <taxon>Bacteria</taxon>
        <taxon>Pseudomonadati</taxon>
        <taxon>Pseudomonadota</taxon>
        <taxon>Alphaproteobacteria</taxon>
        <taxon>Rhodospirillales</taxon>
        <taxon>Azospirillaceae</taxon>
        <taxon>Niveispirillum</taxon>
    </lineage>
</organism>
<evidence type="ECO:0000256" key="6">
    <source>
        <dbReference type="ARBA" id="ARBA00034021"/>
    </source>
</evidence>
<dbReference type="PROSITE" id="PS00382">
    <property type="entry name" value="CLP_PROTEASE_HIS"/>
    <property type="match status" value="1"/>
</dbReference>
<keyword evidence="4 7" id="KW-0378">Hydrolase</keyword>
<dbReference type="HAMAP" id="MF_00444">
    <property type="entry name" value="ClpP"/>
    <property type="match status" value="1"/>
</dbReference>
<dbReference type="PANTHER" id="PTHR10381:SF70">
    <property type="entry name" value="ATP-DEPENDENT CLP PROTEASE PROTEOLYTIC SUBUNIT"/>
    <property type="match status" value="1"/>
</dbReference>
<dbReference type="Gene3D" id="3.90.226.10">
    <property type="entry name" value="2-enoyl-CoA Hydratase, Chain A, domain 1"/>
    <property type="match status" value="1"/>
</dbReference>
<feature type="active site" description="Nucleophile" evidence="7">
    <location>
        <position position="115"/>
    </location>
</feature>
<dbReference type="PANTHER" id="PTHR10381">
    <property type="entry name" value="ATP-DEPENDENT CLP PROTEASE PROTEOLYTIC SUBUNIT"/>
    <property type="match status" value="1"/>
</dbReference>
<comment type="subcellular location">
    <subcellularLocation>
        <location evidence="7">Cytoplasm</location>
    </subcellularLocation>
</comment>
<dbReference type="InterPro" id="IPR001907">
    <property type="entry name" value="ClpP"/>
</dbReference>
<dbReference type="OrthoDB" id="9802800at2"/>
<evidence type="ECO:0000256" key="2">
    <source>
        <dbReference type="ARBA" id="ARBA00022490"/>
    </source>
</evidence>
<dbReference type="InterPro" id="IPR023562">
    <property type="entry name" value="ClpP/TepA"/>
</dbReference>
<keyword evidence="5 7" id="KW-0720">Serine protease</keyword>
<evidence type="ECO:0000256" key="4">
    <source>
        <dbReference type="ARBA" id="ARBA00022801"/>
    </source>
</evidence>
<evidence type="ECO:0000313" key="11">
    <source>
        <dbReference type="Proteomes" id="UP000216998"/>
    </source>
</evidence>
<comment type="function">
    <text evidence="7">Cleaves peptides in various proteins in a process that requires ATP hydrolysis. Has a chymotrypsin-like activity. Plays a major role in the degradation of misfolded proteins.</text>
</comment>
<reference evidence="10 11" key="1">
    <citation type="submission" date="2017-07" db="EMBL/GenBank/DDBJ databases">
        <title>Niveispirillum cyanobacteriorum sp. nov., isolated from cyanobacterial aggregates in a eutrophic lake.</title>
        <authorList>
            <person name="Cai H."/>
        </authorList>
    </citation>
    <scope>NUCLEOTIDE SEQUENCE [LARGE SCALE GENOMIC DNA]</scope>
    <source>
        <strain evidence="11">TH1-14</strain>
    </source>
</reference>
<accession>A0A255YZP5</accession>
<keyword evidence="11" id="KW-1185">Reference proteome</keyword>
<protein>
    <recommendedName>
        <fullName evidence="7 9">ATP-dependent Clp protease proteolytic subunit</fullName>
        <ecNumber evidence="7">3.4.21.92</ecNumber>
    </recommendedName>
    <alternativeName>
        <fullName evidence="7">Endopeptidase Clp</fullName>
    </alternativeName>
</protein>
<evidence type="ECO:0000256" key="3">
    <source>
        <dbReference type="ARBA" id="ARBA00022670"/>
    </source>
</evidence>
<comment type="catalytic activity">
    <reaction evidence="6 7 8">
        <text>Hydrolysis of proteins to small peptides in the presence of ATP and magnesium. alpha-casein is the usual test substrate. In the absence of ATP, only oligopeptides shorter than five residues are hydrolyzed (such as succinyl-Leu-Tyr-|-NHMec, and Leu-Tyr-Leu-|-Tyr-Trp, in which cleavage of the -Tyr-|-Leu- and -Tyr-|-Trp bonds also occurs).</text>
        <dbReference type="EC" id="3.4.21.92"/>
    </reaction>
</comment>
<name>A0A255YZP5_9PROT</name>
<dbReference type="GO" id="GO:0009368">
    <property type="term" value="C:endopeptidase Clp complex"/>
    <property type="evidence" value="ECO:0007669"/>
    <property type="project" value="TreeGrafter"/>
</dbReference>
<dbReference type="EMBL" id="NOXU01000029">
    <property type="protein sequence ID" value="OYQ34135.1"/>
    <property type="molecule type" value="Genomic_DNA"/>
</dbReference>
<proteinExistence type="inferred from homology"/>
<dbReference type="InterPro" id="IPR033135">
    <property type="entry name" value="ClpP_His_AS"/>
</dbReference>
<dbReference type="InterPro" id="IPR029045">
    <property type="entry name" value="ClpP/crotonase-like_dom_sf"/>
</dbReference>
<dbReference type="Pfam" id="PF00574">
    <property type="entry name" value="CLP_protease"/>
    <property type="match status" value="1"/>
</dbReference>
<dbReference type="GO" id="GO:0004252">
    <property type="term" value="F:serine-type endopeptidase activity"/>
    <property type="evidence" value="ECO:0007669"/>
    <property type="project" value="UniProtKB-UniRule"/>
</dbReference>
<dbReference type="AlphaFoldDB" id="A0A255YZP5"/>
<comment type="subunit">
    <text evidence="7">Fourteen ClpP subunits assemble into 2 heptameric rings which stack back to back to give a disk-like structure with a central cavity, resembling the structure of eukaryotic proteasomes.</text>
</comment>
<dbReference type="GO" id="GO:0051117">
    <property type="term" value="F:ATPase binding"/>
    <property type="evidence" value="ECO:0007669"/>
    <property type="project" value="TreeGrafter"/>
</dbReference>
<evidence type="ECO:0000256" key="7">
    <source>
        <dbReference type="HAMAP-Rule" id="MF_00444"/>
    </source>
</evidence>
<evidence type="ECO:0000256" key="8">
    <source>
        <dbReference type="PROSITE-ProRule" id="PRU10086"/>
    </source>
</evidence>
<dbReference type="NCBIfam" id="NF009205">
    <property type="entry name" value="PRK12553.1"/>
    <property type="match status" value="1"/>
</dbReference>
<dbReference type="RefSeq" id="WP_094456545.1">
    <property type="nucleotide sequence ID" value="NZ_NOXU01000029.1"/>
</dbReference>
<keyword evidence="2 7" id="KW-0963">Cytoplasm</keyword>
<sequence length="214" mass="23514">MQNTKFRSAALLVNPIRLEDEKPESDAQEEKAKAPPSIAQNLFKARTILLFGEINQKVAQAVTAQLLGLAAENDEPIKLIINSPGGHVESGDTIHDMIRFVKPRVLVLGTGWVASAGAHIFLGAAKEDRFCLPNTRFMIHQPAGGVGGPATDIAIEAKEIIKMRKRINEEIARETGQPYDRVAVDTDRNFWMSAEEAKEYGIVSHIIETADAFQ</sequence>
<gene>
    <name evidence="7" type="primary">clpP</name>
    <name evidence="10" type="ORF">CHU95_11785</name>
</gene>
<comment type="caution">
    <text evidence="10">The sequence shown here is derived from an EMBL/GenBank/DDBJ whole genome shotgun (WGS) entry which is preliminary data.</text>
</comment>
<dbReference type="SUPFAM" id="SSF52096">
    <property type="entry name" value="ClpP/crotonase"/>
    <property type="match status" value="1"/>
</dbReference>
<evidence type="ECO:0000256" key="5">
    <source>
        <dbReference type="ARBA" id="ARBA00022825"/>
    </source>
</evidence>
<evidence type="ECO:0000313" key="10">
    <source>
        <dbReference type="EMBL" id="OYQ34135.1"/>
    </source>
</evidence>
<dbReference type="EC" id="3.4.21.92" evidence="7"/>
<dbReference type="GO" id="GO:0004176">
    <property type="term" value="F:ATP-dependent peptidase activity"/>
    <property type="evidence" value="ECO:0007669"/>
    <property type="project" value="InterPro"/>
</dbReference>
<dbReference type="PRINTS" id="PR00127">
    <property type="entry name" value="CLPPROTEASEP"/>
</dbReference>
<comment type="similarity">
    <text evidence="1 7 9">Belongs to the peptidase S14 family.</text>
</comment>
<dbReference type="GO" id="GO:0005737">
    <property type="term" value="C:cytoplasm"/>
    <property type="evidence" value="ECO:0007669"/>
    <property type="project" value="UniProtKB-SubCell"/>
</dbReference>